<evidence type="ECO:0008006" key="4">
    <source>
        <dbReference type="Google" id="ProtNLM"/>
    </source>
</evidence>
<name>A0ABX6S6U0_9BACI</name>
<accession>A0ABX6S6U0</accession>
<proteinExistence type="predicted"/>
<dbReference type="EMBL" id="CP055263">
    <property type="protein sequence ID" value="QNF29835.1"/>
    <property type="molecule type" value="Genomic_DNA"/>
</dbReference>
<dbReference type="RefSeq" id="WP_157094545.1">
    <property type="nucleotide sequence ID" value="NZ_CP055263.1"/>
</dbReference>
<evidence type="ECO:0000313" key="3">
    <source>
        <dbReference type="Proteomes" id="UP000515490"/>
    </source>
</evidence>
<feature type="region of interest" description="Disordered" evidence="1">
    <location>
        <begin position="1"/>
        <end position="46"/>
    </location>
</feature>
<evidence type="ECO:0000313" key="2">
    <source>
        <dbReference type="EMBL" id="QNF29835.1"/>
    </source>
</evidence>
<gene>
    <name evidence="2" type="ORF">HUW50_21485</name>
</gene>
<feature type="compositionally biased region" description="Polar residues" evidence="1">
    <location>
        <begin position="27"/>
        <end position="46"/>
    </location>
</feature>
<organism evidence="2 3">
    <name type="scientific">Metabacillus elymi</name>
    <dbReference type="NCBI Taxonomy" id="2745198"/>
    <lineage>
        <taxon>Bacteria</taxon>
        <taxon>Bacillati</taxon>
        <taxon>Bacillota</taxon>
        <taxon>Bacilli</taxon>
        <taxon>Bacillales</taxon>
        <taxon>Bacillaceae</taxon>
        <taxon>Metabacillus</taxon>
    </lineage>
</organism>
<evidence type="ECO:0000256" key="1">
    <source>
        <dbReference type="SAM" id="MobiDB-lite"/>
    </source>
</evidence>
<sequence length="46" mass="5061">MKNQGIPDHKMNFTGKVSQALDETSKTKQNASNKGAVQKQSNQKDV</sequence>
<keyword evidence="3" id="KW-1185">Reference proteome</keyword>
<reference evidence="2 3" key="1">
    <citation type="submission" date="2020-06" db="EMBL/GenBank/DDBJ databases">
        <title>Metabacillus dokdonensis sp. nov., isolated from the rhizosphere of Elymus tsukushiensis, a plant native to the Dokdo Islands, Republic of Korea.</title>
        <authorList>
            <person name="Lee S.Y."/>
            <person name="Hwang Y.J."/>
            <person name="Son J.S."/>
            <person name="Ghim S.Y."/>
        </authorList>
    </citation>
    <scope>NUCLEOTIDE SEQUENCE [LARGE SCALE GENOMIC DNA]</scope>
    <source>
        <strain evidence="2 3">KUDC1714</strain>
    </source>
</reference>
<protein>
    <recommendedName>
        <fullName evidence="4">Small, acid-soluble spore protein gamma-type</fullName>
    </recommendedName>
</protein>
<dbReference type="Proteomes" id="UP000515490">
    <property type="component" value="Chromosome"/>
</dbReference>